<comment type="caution">
    <text evidence="1">The sequence shown here is derived from an EMBL/GenBank/DDBJ whole genome shotgun (WGS) entry which is preliminary data.</text>
</comment>
<gene>
    <name evidence="1" type="ORF">N5C97_08550</name>
</gene>
<organism evidence="1 2">
    <name type="scientific">Acinetobacter johnsonii</name>
    <dbReference type="NCBI Taxonomy" id="40214"/>
    <lineage>
        <taxon>Bacteria</taxon>
        <taxon>Pseudomonadati</taxon>
        <taxon>Pseudomonadota</taxon>
        <taxon>Gammaproteobacteria</taxon>
        <taxon>Moraxellales</taxon>
        <taxon>Moraxellaceae</taxon>
        <taxon>Acinetobacter</taxon>
    </lineage>
</organism>
<dbReference type="RefSeq" id="WP_279678953.1">
    <property type="nucleotide sequence ID" value="NZ_JAOCCL010000018.1"/>
</dbReference>
<reference evidence="1" key="1">
    <citation type="submission" date="2022-09" db="EMBL/GenBank/DDBJ databases">
        <title>Intensive care unit water sources are persistently colonized with multi-drug resistant bacteria and are the site of extensive horizontal gene transfer of antibiotic resistance genes.</title>
        <authorList>
            <person name="Diorio-Toth L."/>
        </authorList>
    </citation>
    <scope>NUCLEOTIDE SEQUENCE</scope>
    <source>
        <strain evidence="1">GD03885</strain>
    </source>
</reference>
<dbReference type="AlphaFoldDB" id="A0AA42MA44"/>
<proteinExistence type="predicted"/>
<sequence>MNYIFGADDIKRMIEHWLATPPNGYVGVSYGRNPKELLNHPMDDDTADTLLQWMREDMPILKQLSDNDLSVAHEEVNFETKQFYIQIGEILIPIKTETSNEVIGV</sequence>
<accession>A0AA42MA44</accession>
<dbReference type="EMBL" id="JAOCCL010000018">
    <property type="protein sequence ID" value="MDH0826548.1"/>
    <property type="molecule type" value="Genomic_DNA"/>
</dbReference>
<evidence type="ECO:0000313" key="2">
    <source>
        <dbReference type="Proteomes" id="UP001160116"/>
    </source>
</evidence>
<name>A0AA42MA44_ACIJO</name>
<evidence type="ECO:0000313" key="1">
    <source>
        <dbReference type="EMBL" id="MDH0826548.1"/>
    </source>
</evidence>
<dbReference type="Proteomes" id="UP001160116">
    <property type="component" value="Unassembled WGS sequence"/>
</dbReference>
<protein>
    <submittedName>
        <fullName evidence="1">Uncharacterized protein</fullName>
    </submittedName>
</protein>